<protein>
    <submittedName>
        <fullName evidence="1">Uncharacterized protein</fullName>
    </submittedName>
</protein>
<name>A0AAV7S5H6_PLEWA</name>
<proteinExistence type="predicted"/>
<evidence type="ECO:0000313" key="1">
    <source>
        <dbReference type="EMBL" id="KAJ1160244.1"/>
    </source>
</evidence>
<evidence type="ECO:0000313" key="2">
    <source>
        <dbReference type="Proteomes" id="UP001066276"/>
    </source>
</evidence>
<dbReference type="EMBL" id="JANPWB010000008">
    <property type="protein sequence ID" value="KAJ1160244.1"/>
    <property type="molecule type" value="Genomic_DNA"/>
</dbReference>
<keyword evidence="2" id="KW-1185">Reference proteome</keyword>
<dbReference type="Proteomes" id="UP001066276">
    <property type="component" value="Chromosome 4_2"/>
</dbReference>
<dbReference type="AlphaFoldDB" id="A0AAV7S5H6"/>
<comment type="caution">
    <text evidence="1">The sequence shown here is derived from an EMBL/GenBank/DDBJ whole genome shotgun (WGS) entry which is preliminary data.</text>
</comment>
<organism evidence="1 2">
    <name type="scientific">Pleurodeles waltl</name>
    <name type="common">Iberian ribbed newt</name>
    <dbReference type="NCBI Taxonomy" id="8319"/>
    <lineage>
        <taxon>Eukaryota</taxon>
        <taxon>Metazoa</taxon>
        <taxon>Chordata</taxon>
        <taxon>Craniata</taxon>
        <taxon>Vertebrata</taxon>
        <taxon>Euteleostomi</taxon>
        <taxon>Amphibia</taxon>
        <taxon>Batrachia</taxon>
        <taxon>Caudata</taxon>
        <taxon>Salamandroidea</taxon>
        <taxon>Salamandridae</taxon>
        <taxon>Pleurodelinae</taxon>
        <taxon>Pleurodeles</taxon>
    </lineage>
</organism>
<reference evidence="1" key="1">
    <citation type="journal article" date="2022" name="bioRxiv">
        <title>Sequencing and chromosome-scale assembly of the giantPleurodeles waltlgenome.</title>
        <authorList>
            <person name="Brown T."/>
            <person name="Elewa A."/>
            <person name="Iarovenko S."/>
            <person name="Subramanian E."/>
            <person name="Araus A.J."/>
            <person name="Petzold A."/>
            <person name="Susuki M."/>
            <person name="Suzuki K.-i.T."/>
            <person name="Hayashi T."/>
            <person name="Toyoda A."/>
            <person name="Oliveira C."/>
            <person name="Osipova E."/>
            <person name="Leigh N.D."/>
            <person name="Simon A."/>
            <person name="Yun M.H."/>
        </authorList>
    </citation>
    <scope>NUCLEOTIDE SEQUENCE</scope>
    <source>
        <strain evidence="1">20211129_DDA</strain>
        <tissue evidence="1">Liver</tissue>
    </source>
</reference>
<gene>
    <name evidence="1" type="ORF">NDU88_000746</name>
</gene>
<accession>A0AAV7S5H6</accession>
<sequence>MRNAACATSTTRLCAAALRRSSYPALPACTPLLRAQSAKSRHQVRKNSKDKYGRRLSGMGVMDLLEEEAEEA</sequence>